<keyword evidence="2" id="KW-1003">Cell membrane</keyword>
<feature type="transmembrane region" description="Helical" evidence="6">
    <location>
        <begin position="142"/>
        <end position="164"/>
    </location>
</feature>
<feature type="transmembrane region" description="Helical" evidence="6">
    <location>
        <begin position="377"/>
        <end position="397"/>
    </location>
</feature>
<feature type="transmembrane region" description="Helical" evidence="6">
    <location>
        <begin position="12"/>
        <end position="33"/>
    </location>
</feature>
<dbReference type="AlphaFoldDB" id="A0A974XR05"/>
<accession>A0A974XR05</accession>
<keyword evidence="5 6" id="KW-0472">Membrane</keyword>
<dbReference type="InterPro" id="IPR002797">
    <property type="entry name" value="Polysacc_synth"/>
</dbReference>
<dbReference type="Pfam" id="PF01943">
    <property type="entry name" value="Polysacc_synt"/>
    <property type="match status" value="1"/>
</dbReference>
<organism evidence="7 8">
    <name type="scientific">Shewanella cyperi</name>
    <dbReference type="NCBI Taxonomy" id="2814292"/>
    <lineage>
        <taxon>Bacteria</taxon>
        <taxon>Pseudomonadati</taxon>
        <taxon>Pseudomonadota</taxon>
        <taxon>Gammaproteobacteria</taxon>
        <taxon>Alteromonadales</taxon>
        <taxon>Shewanellaceae</taxon>
        <taxon>Shewanella</taxon>
    </lineage>
</organism>
<feature type="transmembrane region" description="Helical" evidence="6">
    <location>
        <begin position="201"/>
        <end position="222"/>
    </location>
</feature>
<keyword evidence="8" id="KW-1185">Reference proteome</keyword>
<dbReference type="KEGG" id="scyp:JYB88_11660"/>
<feature type="transmembrane region" description="Helical" evidence="6">
    <location>
        <begin position="234"/>
        <end position="260"/>
    </location>
</feature>
<feature type="transmembrane region" description="Helical" evidence="6">
    <location>
        <begin position="170"/>
        <end position="189"/>
    </location>
</feature>
<evidence type="ECO:0000313" key="8">
    <source>
        <dbReference type="Proteomes" id="UP000663281"/>
    </source>
</evidence>
<evidence type="ECO:0000256" key="3">
    <source>
        <dbReference type="ARBA" id="ARBA00022692"/>
    </source>
</evidence>
<evidence type="ECO:0000256" key="6">
    <source>
        <dbReference type="SAM" id="Phobius"/>
    </source>
</evidence>
<feature type="transmembrane region" description="Helical" evidence="6">
    <location>
        <begin position="348"/>
        <end position="371"/>
    </location>
</feature>
<keyword evidence="4 6" id="KW-1133">Transmembrane helix</keyword>
<dbReference type="PANTHER" id="PTHR30250">
    <property type="entry name" value="PST FAMILY PREDICTED COLANIC ACID TRANSPORTER"/>
    <property type="match status" value="1"/>
</dbReference>
<protein>
    <submittedName>
        <fullName evidence="7">Oligosaccharide flippase family protein</fullName>
    </submittedName>
</protein>
<feature type="transmembrane region" description="Helical" evidence="6">
    <location>
        <begin position="320"/>
        <end position="341"/>
    </location>
</feature>
<gene>
    <name evidence="7" type="ORF">JYB88_11660</name>
</gene>
<feature type="transmembrane region" description="Helical" evidence="6">
    <location>
        <begin position="280"/>
        <end position="300"/>
    </location>
</feature>
<evidence type="ECO:0000256" key="5">
    <source>
        <dbReference type="ARBA" id="ARBA00023136"/>
    </source>
</evidence>
<dbReference type="Proteomes" id="UP000663281">
    <property type="component" value="Chromosome"/>
</dbReference>
<feature type="transmembrane region" description="Helical" evidence="6">
    <location>
        <begin position="79"/>
        <end position="103"/>
    </location>
</feature>
<keyword evidence="3 6" id="KW-0812">Transmembrane</keyword>
<feature type="transmembrane region" description="Helical" evidence="6">
    <location>
        <begin position="45"/>
        <end position="67"/>
    </location>
</feature>
<dbReference type="GO" id="GO:0005886">
    <property type="term" value="C:plasma membrane"/>
    <property type="evidence" value="ECO:0007669"/>
    <property type="project" value="UniProtKB-SubCell"/>
</dbReference>
<reference evidence="7 8" key="1">
    <citation type="submission" date="2021-03" db="EMBL/GenBank/DDBJ databases">
        <title>Novel species identification of genus Shewanella.</title>
        <authorList>
            <person name="Liu G."/>
            <person name="Zhang Q."/>
        </authorList>
    </citation>
    <scope>NUCLEOTIDE SEQUENCE [LARGE SCALE GENOMIC DNA]</scope>
    <source>
        <strain evidence="7 8">FJAT-53726</strain>
    </source>
</reference>
<feature type="transmembrane region" description="Helical" evidence="6">
    <location>
        <begin position="109"/>
        <end position="130"/>
    </location>
</feature>
<dbReference type="PANTHER" id="PTHR30250:SF11">
    <property type="entry name" value="O-ANTIGEN TRANSPORTER-RELATED"/>
    <property type="match status" value="1"/>
</dbReference>
<name>A0A974XR05_9GAMM</name>
<evidence type="ECO:0000256" key="1">
    <source>
        <dbReference type="ARBA" id="ARBA00004651"/>
    </source>
</evidence>
<evidence type="ECO:0000256" key="2">
    <source>
        <dbReference type="ARBA" id="ARBA00022475"/>
    </source>
</evidence>
<proteinExistence type="predicted"/>
<evidence type="ECO:0000313" key="7">
    <source>
        <dbReference type="EMBL" id="QSX28914.1"/>
    </source>
</evidence>
<dbReference type="InterPro" id="IPR050833">
    <property type="entry name" value="Poly_Biosynth_Transport"/>
</dbReference>
<sequence length="405" mass="45304">MMHLRKGIALNTLIYVLSDVIVKAIPFFLIPIVTRYLTVEEYGNVSLLLTLVEVSTIFIIMGGHNYYRYKYFKENSHKDLILVPLILSTLVFVIFQIVSLSLFMWFSQISFYVFLPLVAFFQSICALVVCKFQMQQQPMKVALVNVSLAIFSFISTAILLHFNFGYAGRVNSIILTPVVVGFCVALLLLRSAKFEWKLVSVEFGRCLSFGVKSVLTSVSWWLRGGMDRIIIQYVLGSTMLGLFAVAMQLSLVISVISLAINNSIMPRIFKLVNSNEYFGLAKLVVISFAVILFSACSFFIVSPFMFKFILPSSYLEAQGFLVPILFGVLAHSLFLVGCNIVTAMGRPAVLSTVAILGAFIHMLLSFVLAKMYGIDGLLWSSSLSYIISSFILLPSLFKRNSILEV</sequence>
<comment type="subcellular location">
    <subcellularLocation>
        <location evidence="1">Cell membrane</location>
        <topology evidence="1">Multi-pass membrane protein</topology>
    </subcellularLocation>
</comment>
<dbReference type="EMBL" id="CP071504">
    <property type="protein sequence ID" value="QSX28914.1"/>
    <property type="molecule type" value="Genomic_DNA"/>
</dbReference>
<evidence type="ECO:0000256" key="4">
    <source>
        <dbReference type="ARBA" id="ARBA00022989"/>
    </source>
</evidence>